<dbReference type="OrthoDB" id="9985733at2"/>
<dbReference type="Proteomes" id="UP000294684">
    <property type="component" value="Unassembled WGS sequence"/>
</dbReference>
<dbReference type="EMBL" id="SORO01000007">
    <property type="protein sequence ID" value="TDY66389.1"/>
    <property type="molecule type" value="Genomic_DNA"/>
</dbReference>
<dbReference type="GeneID" id="79829201"/>
<sequence length="188" mass="22155">MKIITNYSIDKKKGNLLKCLLIFSILSYFQCSSKVDEPDIIIKDQIIKEIASISNQFNSNEDLNLYQKAKFLNRIEIEENEYHKDKSFFVSLDFITINSNNFGNSIVYNGKECKQLIKKYPKSEYIDDCRYLIHNIENEKKDFLILKKELNFLKNFLVTFPSTNLKEEILERITLIEEEIESGIDIID</sequence>
<name>A0A4R8MJU9_LEPME</name>
<dbReference type="AlphaFoldDB" id="A0A4R8MJU9"/>
<accession>A0A4R8MJU9</accession>
<evidence type="ECO:0000313" key="1">
    <source>
        <dbReference type="EMBL" id="TDY66389.1"/>
    </source>
</evidence>
<dbReference type="RefSeq" id="WP_040917414.1">
    <property type="nucleotide sequence ID" value="NZ_SORO01000007.1"/>
</dbReference>
<comment type="caution">
    <text evidence="1">The sequence shown here is derived from an EMBL/GenBank/DDBJ whole genome shotgun (WGS) entry which is preliminary data.</text>
</comment>
<protein>
    <submittedName>
        <fullName evidence="1">Uncharacterized protein</fullName>
    </submittedName>
</protein>
<reference evidence="1 2" key="1">
    <citation type="submission" date="2019-03" db="EMBL/GenBank/DDBJ databases">
        <title>Genomic Encyclopedia of Archaeal and Bacterial Type Strains, Phase II (KMG-II): from individual species to whole genera.</title>
        <authorList>
            <person name="Goeker M."/>
        </authorList>
    </citation>
    <scope>NUCLEOTIDE SEQUENCE [LARGE SCALE GENOMIC DNA]</scope>
    <source>
        <strain evidence="1 2">DSM 21537</strain>
    </source>
</reference>
<evidence type="ECO:0000313" key="2">
    <source>
        <dbReference type="Proteomes" id="UP000294684"/>
    </source>
</evidence>
<dbReference type="Gene3D" id="1.25.40.10">
    <property type="entry name" value="Tetratricopeptide repeat domain"/>
    <property type="match status" value="1"/>
</dbReference>
<organism evidence="1 2">
    <name type="scientific">Leptospira meyeri</name>
    <dbReference type="NCBI Taxonomy" id="29508"/>
    <lineage>
        <taxon>Bacteria</taxon>
        <taxon>Pseudomonadati</taxon>
        <taxon>Spirochaetota</taxon>
        <taxon>Spirochaetia</taxon>
        <taxon>Leptospirales</taxon>
        <taxon>Leptospiraceae</taxon>
        <taxon>Leptospira</taxon>
    </lineage>
</organism>
<keyword evidence="2" id="KW-1185">Reference proteome</keyword>
<proteinExistence type="predicted"/>
<dbReference type="InterPro" id="IPR011990">
    <property type="entry name" value="TPR-like_helical_dom_sf"/>
</dbReference>
<gene>
    <name evidence="1" type="ORF">CLV96_3959</name>
</gene>